<dbReference type="SMART" id="SM00388">
    <property type="entry name" value="HisKA"/>
    <property type="match status" value="1"/>
</dbReference>
<dbReference type="Pfam" id="PF02518">
    <property type="entry name" value="HATPase_c"/>
    <property type="match status" value="1"/>
</dbReference>
<comment type="catalytic activity">
    <reaction evidence="1">
        <text>ATP + protein L-histidine = ADP + protein N-phospho-L-histidine.</text>
        <dbReference type="EC" id="2.7.13.3"/>
    </reaction>
</comment>
<evidence type="ECO:0000256" key="5">
    <source>
        <dbReference type="ARBA" id="ARBA00022777"/>
    </source>
</evidence>
<dbReference type="InterPro" id="IPR003661">
    <property type="entry name" value="HisK_dim/P_dom"/>
</dbReference>
<dbReference type="InterPro" id="IPR005467">
    <property type="entry name" value="His_kinase_dom"/>
</dbReference>
<dbReference type="PANTHER" id="PTHR42878:SF15">
    <property type="entry name" value="BACTERIOPHYTOCHROME"/>
    <property type="match status" value="1"/>
</dbReference>
<reference evidence="11" key="1">
    <citation type="journal article" date="2019" name="Int. J. Syst. Evol. Microbiol.">
        <title>The Global Catalogue of Microorganisms (GCM) 10K type strain sequencing project: providing services to taxonomists for standard genome sequencing and annotation.</title>
        <authorList>
            <consortium name="The Broad Institute Genomics Platform"/>
            <consortium name="The Broad Institute Genome Sequencing Center for Infectious Disease"/>
            <person name="Wu L."/>
            <person name="Ma J."/>
        </authorList>
    </citation>
    <scope>NUCLEOTIDE SEQUENCE [LARGE SCALE GENOMIC DNA]</scope>
    <source>
        <strain evidence="11">NBRC 109341</strain>
    </source>
</reference>
<dbReference type="SMART" id="SM00387">
    <property type="entry name" value="HATPase_c"/>
    <property type="match status" value="1"/>
</dbReference>
<dbReference type="SUPFAM" id="SSF55785">
    <property type="entry name" value="PYP-like sensor domain (PAS domain)"/>
    <property type="match status" value="2"/>
</dbReference>
<feature type="transmembrane region" description="Helical" evidence="7">
    <location>
        <begin position="158"/>
        <end position="177"/>
    </location>
</feature>
<keyword evidence="3" id="KW-0597">Phosphoprotein</keyword>
<evidence type="ECO:0000256" key="1">
    <source>
        <dbReference type="ARBA" id="ARBA00000085"/>
    </source>
</evidence>
<evidence type="ECO:0000256" key="6">
    <source>
        <dbReference type="ARBA" id="ARBA00023136"/>
    </source>
</evidence>
<dbReference type="CDD" id="cd00082">
    <property type="entry name" value="HisKA"/>
    <property type="match status" value="1"/>
</dbReference>
<feature type="domain" description="Histidine kinase" evidence="8">
    <location>
        <begin position="637"/>
        <end position="857"/>
    </location>
</feature>
<feature type="transmembrane region" description="Helical" evidence="7">
    <location>
        <begin position="27"/>
        <end position="47"/>
    </location>
</feature>
<dbReference type="Proteomes" id="UP001156903">
    <property type="component" value="Unassembled WGS sequence"/>
</dbReference>
<keyword evidence="7" id="KW-0812">Transmembrane</keyword>
<dbReference type="PANTHER" id="PTHR42878">
    <property type="entry name" value="TWO-COMPONENT HISTIDINE KINASE"/>
    <property type="match status" value="1"/>
</dbReference>
<evidence type="ECO:0000313" key="11">
    <source>
        <dbReference type="Proteomes" id="UP001156903"/>
    </source>
</evidence>
<dbReference type="Gene3D" id="3.30.450.40">
    <property type="match status" value="1"/>
</dbReference>
<comment type="caution">
    <text evidence="10">The sequence shown here is derived from an EMBL/GenBank/DDBJ whole genome shotgun (WGS) entry which is preliminary data.</text>
</comment>
<dbReference type="PROSITE" id="PS50112">
    <property type="entry name" value="PAS"/>
    <property type="match status" value="2"/>
</dbReference>
<gene>
    <name evidence="10" type="ORF">GCM10007935_01890</name>
</gene>
<feature type="transmembrane region" description="Helical" evidence="7">
    <location>
        <begin position="126"/>
        <end position="143"/>
    </location>
</feature>
<dbReference type="InterPro" id="IPR000014">
    <property type="entry name" value="PAS"/>
</dbReference>
<sequence>MTLPADDGAPLTAAQPPGIRQYQERSLFVLLLGIALSSPLVTGSVFAREGLTPLSLVAMALTAAVWLLLGLYHYGQRQRVANLLVYVLVLASGAAIAAQGSVRSSASLVMLAAVVGAGTFLPRRSMLLCAALAIALLGALNLMENRGLLPVTDMDTGWAVWVTQAAVLLSLLVAVSFGRRRMIHAFQAQNRALEEVIRTQDELKASQAHLQALFRNNPAACAVQVLASRTLVEANEAFIQMFGYPRSELLHQTPPTLWHHPPDRQAFRAALHASGRVRGMQAQGRRKDGTLFDAKVHAEVVRPGDEDLVMVMVIDVTAEVASRRELEQSRDRFSKAFNFSPLGMTITRLSDGQFVEVNPANERVLGWTQADFAGRNALEAGVWPSREDRDRYVAQLLHDGRLAGYETRMRTKAGEVVDVKVWAEKIELDGEPCILSFTLNVAEEKRREAILLNVAQGVSEEVGEAFFRSLVEHLARAIGADGVMVGEVGEHRRLRTLATIWQGQLLPPQEHPLHFTLCEQTLQQHRLLQHEIPEPGPMPLVAPFRHAPLRAFAGMPLRDDDGAPVGLLMAVWRDRPPRQHDLPSLLTIFGSRCTAELQRLRRDREIASLHGTLEQRVAERTAQLHYLNRELDAFAYTVSHDLKSPLRAIDGFMHLLQEQLDDRLQPDDRDLMQRVQDSVTRMGSLITDLLSLARVSQGQLQRMDTDLTDLAESVIRRERDRDPTREVRICIAPGLRANCDPRMAQIVLENLLGNAWKYSRQQPDAMIELGLLAATPDAVDTAVPQFYIRDNGAGFDMSRADRLFKPFTRLHSPQEFEGTGIGLATVRRIIERHGGEIQAQGAVGAGATFRFSFGRPGIDG</sequence>
<dbReference type="PROSITE" id="PS50109">
    <property type="entry name" value="HIS_KIN"/>
    <property type="match status" value="1"/>
</dbReference>
<evidence type="ECO:0000259" key="8">
    <source>
        <dbReference type="PROSITE" id="PS50109"/>
    </source>
</evidence>
<keyword evidence="6 7" id="KW-0472">Membrane</keyword>
<dbReference type="InterPro" id="IPR003018">
    <property type="entry name" value="GAF"/>
</dbReference>
<dbReference type="InterPro" id="IPR004358">
    <property type="entry name" value="Sig_transdc_His_kin-like_C"/>
</dbReference>
<dbReference type="SMART" id="SM00091">
    <property type="entry name" value="PAS"/>
    <property type="match status" value="2"/>
</dbReference>
<organism evidence="10 11">
    <name type="scientific">Hydrogenophaga electricum</name>
    <dbReference type="NCBI Taxonomy" id="1230953"/>
    <lineage>
        <taxon>Bacteria</taxon>
        <taxon>Pseudomonadati</taxon>
        <taxon>Pseudomonadota</taxon>
        <taxon>Betaproteobacteria</taxon>
        <taxon>Burkholderiales</taxon>
        <taxon>Comamonadaceae</taxon>
        <taxon>Hydrogenophaga</taxon>
    </lineage>
</organism>
<evidence type="ECO:0000256" key="3">
    <source>
        <dbReference type="ARBA" id="ARBA00022553"/>
    </source>
</evidence>
<name>A0ABQ6BX53_9BURK</name>
<evidence type="ECO:0000313" key="10">
    <source>
        <dbReference type="EMBL" id="GLS12763.1"/>
    </source>
</evidence>
<keyword evidence="4" id="KW-0808">Transferase</keyword>
<dbReference type="CDD" id="cd00130">
    <property type="entry name" value="PAS"/>
    <property type="match status" value="2"/>
</dbReference>
<dbReference type="PRINTS" id="PR00344">
    <property type="entry name" value="BCTRLSENSOR"/>
</dbReference>
<dbReference type="SUPFAM" id="SSF55781">
    <property type="entry name" value="GAF domain-like"/>
    <property type="match status" value="1"/>
</dbReference>
<keyword evidence="7" id="KW-1133">Transmembrane helix</keyword>
<dbReference type="EMBL" id="BSPB01000001">
    <property type="protein sequence ID" value="GLS12763.1"/>
    <property type="molecule type" value="Genomic_DNA"/>
</dbReference>
<proteinExistence type="predicted"/>
<dbReference type="Pfam" id="PF01590">
    <property type="entry name" value="GAF"/>
    <property type="match status" value="1"/>
</dbReference>
<keyword evidence="5" id="KW-0418">Kinase</keyword>
<accession>A0ABQ6BX53</accession>
<feature type="transmembrane region" description="Helical" evidence="7">
    <location>
        <begin position="53"/>
        <end position="73"/>
    </location>
</feature>
<protein>
    <recommendedName>
        <fullName evidence="2">histidine kinase</fullName>
        <ecNumber evidence="2">2.7.13.3</ecNumber>
    </recommendedName>
</protein>
<keyword evidence="11" id="KW-1185">Reference proteome</keyword>
<dbReference type="InterPro" id="IPR050351">
    <property type="entry name" value="BphY/WalK/GraS-like"/>
</dbReference>
<dbReference type="Pfam" id="PF13426">
    <property type="entry name" value="PAS_9"/>
    <property type="match status" value="2"/>
</dbReference>
<evidence type="ECO:0000256" key="4">
    <source>
        <dbReference type="ARBA" id="ARBA00022679"/>
    </source>
</evidence>
<dbReference type="NCBIfam" id="TIGR00229">
    <property type="entry name" value="sensory_box"/>
    <property type="match status" value="2"/>
</dbReference>
<evidence type="ECO:0000259" key="9">
    <source>
        <dbReference type="PROSITE" id="PS50112"/>
    </source>
</evidence>
<dbReference type="InterPro" id="IPR003594">
    <property type="entry name" value="HATPase_dom"/>
</dbReference>
<feature type="domain" description="PAS" evidence="9">
    <location>
        <begin position="351"/>
        <end position="378"/>
    </location>
</feature>
<dbReference type="InterPro" id="IPR036097">
    <property type="entry name" value="HisK_dim/P_sf"/>
</dbReference>
<dbReference type="Gene3D" id="3.30.450.20">
    <property type="entry name" value="PAS domain"/>
    <property type="match status" value="2"/>
</dbReference>
<feature type="transmembrane region" description="Helical" evidence="7">
    <location>
        <begin position="80"/>
        <end position="98"/>
    </location>
</feature>
<dbReference type="InterPro" id="IPR036890">
    <property type="entry name" value="HATPase_C_sf"/>
</dbReference>
<dbReference type="EC" id="2.7.13.3" evidence="2"/>
<dbReference type="Gene3D" id="1.10.287.130">
    <property type="match status" value="1"/>
</dbReference>
<dbReference type="Pfam" id="PF00512">
    <property type="entry name" value="HisKA"/>
    <property type="match status" value="1"/>
</dbReference>
<dbReference type="RefSeq" id="WP_284306257.1">
    <property type="nucleotide sequence ID" value="NZ_BSPB01000001.1"/>
</dbReference>
<feature type="domain" description="PAS" evidence="9">
    <location>
        <begin position="231"/>
        <end position="272"/>
    </location>
</feature>
<dbReference type="SUPFAM" id="SSF55874">
    <property type="entry name" value="ATPase domain of HSP90 chaperone/DNA topoisomerase II/histidine kinase"/>
    <property type="match status" value="1"/>
</dbReference>
<dbReference type="SUPFAM" id="SSF47384">
    <property type="entry name" value="Homodimeric domain of signal transducing histidine kinase"/>
    <property type="match status" value="1"/>
</dbReference>
<dbReference type="Gene3D" id="3.30.565.10">
    <property type="entry name" value="Histidine kinase-like ATPase, C-terminal domain"/>
    <property type="match status" value="1"/>
</dbReference>
<dbReference type="InterPro" id="IPR035965">
    <property type="entry name" value="PAS-like_dom_sf"/>
</dbReference>
<dbReference type="InterPro" id="IPR029016">
    <property type="entry name" value="GAF-like_dom_sf"/>
</dbReference>
<evidence type="ECO:0000256" key="2">
    <source>
        <dbReference type="ARBA" id="ARBA00012438"/>
    </source>
</evidence>
<evidence type="ECO:0000256" key="7">
    <source>
        <dbReference type="SAM" id="Phobius"/>
    </source>
</evidence>